<dbReference type="PANTHER" id="PTHR30454">
    <property type="entry name" value="4-HYDROXY-3-METHYLBUT-2-EN-1-YL DIPHOSPHATE SYNTHASE"/>
    <property type="match status" value="1"/>
</dbReference>
<proteinExistence type="inferred from homology"/>
<evidence type="ECO:0000313" key="10">
    <source>
        <dbReference type="EMBL" id="PWB96387.1"/>
    </source>
</evidence>
<dbReference type="GO" id="GO:0051539">
    <property type="term" value="F:4 iron, 4 sulfur cluster binding"/>
    <property type="evidence" value="ECO:0007669"/>
    <property type="project" value="UniProtKB-UniRule"/>
</dbReference>
<keyword evidence="2 7" id="KW-0479">Metal-binding</keyword>
<evidence type="ECO:0000256" key="4">
    <source>
        <dbReference type="ARBA" id="ARBA00023004"/>
    </source>
</evidence>
<comment type="caution">
    <text evidence="10">The sequence shown here is derived from an EMBL/GenBank/DDBJ whole genome shotgun (WGS) entry which is preliminary data.</text>
</comment>
<evidence type="ECO:0000256" key="2">
    <source>
        <dbReference type="ARBA" id="ARBA00022723"/>
    </source>
</evidence>
<dbReference type="InterPro" id="IPR016425">
    <property type="entry name" value="IspG_bac"/>
</dbReference>
<feature type="binding site" evidence="7">
    <location>
        <position position="308"/>
    </location>
    <ligand>
        <name>[4Fe-4S] cluster</name>
        <dbReference type="ChEBI" id="CHEBI:49883"/>
    </ligand>
</feature>
<dbReference type="GO" id="GO:0016114">
    <property type="term" value="P:terpenoid biosynthetic process"/>
    <property type="evidence" value="ECO:0007669"/>
    <property type="project" value="InterPro"/>
</dbReference>
<evidence type="ECO:0000256" key="6">
    <source>
        <dbReference type="ARBA" id="ARBA00023229"/>
    </source>
</evidence>
<accession>A0A2U1SXM7</accession>
<dbReference type="InterPro" id="IPR058578">
    <property type="entry name" value="IspG_TIM"/>
</dbReference>
<dbReference type="SUPFAM" id="SSF56014">
    <property type="entry name" value="Nitrite and sulphite reductase 4Fe-4S domain-like"/>
    <property type="match status" value="1"/>
</dbReference>
<evidence type="ECO:0000313" key="11">
    <source>
        <dbReference type="Proteomes" id="UP000244978"/>
    </source>
</evidence>
<dbReference type="AlphaFoldDB" id="A0A2U1SXM7"/>
<feature type="binding site" evidence="7">
    <location>
        <position position="315"/>
    </location>
    <ligand>
        <name>[4Fe-4S] cluster</name>
        <dbReference type="ChEBI" id="CHEBI:49883"/>
    </ligand>
</feature>
<feature type="binding site" evidence="7">
    <location>
        <position position="276"/>
    </location>
    <ligand>
        <name>[4Fe-4S] cluster</name>
        <dbReference type="ChEBI" id="CHEBI:49883"/>
    </ligand>
</feature>
<comment type="function">
    <text evidence="7">Converts 2C-methyl-D-erythritol 2,4-cyclodiphosphate (ME-2,4cPP) into 1-hydroxy-2-methyl-2-(E)-butenyl 4-diphosphate.</text>
</comment>
<dbReference type="InterPro" id="IPR011005">
    <property type="entry name" value="Dihydropteroate_synth-like_sf"/>
</dbReference>
<evidence type="ECO:0000259" key="8">
    <source>
        <dbReference type="Pfam" id="PF04551"/>
    </source>
</evidence>
<keyword evidence="3 7" id="KW-0560">Oxidoreductase</keyword>
<keyword evidence="1 7" id="KW-0004">4Fe-4S</keyword>
<dbReference type="HAMAP" id="MF_00159">
    <property type="entry name" value="IspG"/>
    <property type="match status" value="1"/>
</dbReference>
<evidence type="ECO:0000256" key="1">
    <source>
        <dbReference type="ARBA" id="ARBA00022485"/>
    </source>
</evidence>
<feature type="binding site" evidence="7">
    <location>
        <position position="273"/>
    </location>
    <ligand>
        <name>[4Fe-4S] cluster</name>
        <dbReference type="ChEBI" id="CHEBI:49883"/>
    </ligand>
</feature>
<dbReference type="PANTHER" id="PTHR30454:SF0">
    <property type="entry name" value="4-HYDROXY-3-METHYLBUT-2-EN-1-YL DIPHOSPHATE SYNTHASE (FERREDOXIN), CHLOROPLASTIC"/>
    <property type="match status" value="1"/>
</dbReference>
<dbReference type="GO" id="GO:0019288">
    <property type="term" value="P:isopentenyl diphosphate biosynthetic process, methylerythritol 4-phosphate pathway"/>
    <property type="evidence" value="ECO:0007669"/>
    <property type="project" value="UniProtKB-UniRule"/>
</dbReference>
<protein>
    <recommendedName>
        <fullName evidence="7">4-hydroxy-3-methylbut-2-en-1-yl diphosphate synthase (flavodoxin)</fullName>
        <ecNumber evidence="7">1.17.7.3</ecNumber>
    </recommendedName>
    <alternativeName>
        <fullName evidence="7">1-hydroxy-2-methyl-2-(E)-butenyl 4-diphosphate synthase</fullName>
    </alternativeName>
</protein>
<name>A0A2U1SXM7_9MICO</name>
<reference evidence="11" key="1">
    <citation type="submission" date="2018-04" db="EMBL/GenBank/DDBJ databases">
        <authorList>
            <person name="Liu S."/>
            <person name="Wang Z."/>
            <person name="Li J."/>
        </authorList>
    </citation>
    <scope>NUCLEOTIDE SEQUENCE [LARGE SCALE GENOMIC DNA]</scope>
    <source>
        <strain evidence="11">S1194</strain>
    </source>
</reference>
<evidence type="ECO:0000259" key="9">
    <source>
        <dbReference type="Pfam" id="PF26540"/>
    </source>
</evidence>
<feature type="domain" description="IspG C-terminal" evidence="9">
    <location>
        <begin position="269"/>
        <end position="355"/>
    </location>
</feature>
<comment type="pathway">
    <text evidence="7">Isoprenoid biosynthesis; isopentenyl diphosphate biosynthesis via DXP pathway; isopentenyl diphosphate from 1-deoxy-D-xylulose 5-phosphate: step 5/6.</text>
</comment>
<dbReference type="InterPro" id="IPR058579">
    <property type="entry name" value="IspG_C"/>
</dbReference>
<dbReference type="PIRSF" id="PIRSF004640">
    <property type="entry name" value="IspG"/>
    <property type="match status" value="1"/>
</dbReference>
<evidence type="ECO:0000256" key="3">
    <source>
        <dbReference type="ARBA" id="ARBA00023002"/>
    </source>
</evidence>
<comment type="catalytic activity">
    <reaction evidence="7">
        <text>(2E)-4-hydroxy-3-methylbut-2-enyl diphosphate + oxidized [flavodoxin] + H2O + 2 H(+) = 2-C-methyl-D-erythritol 2,4-cyclic diphosphate + reduced [flavodoxin]</text>
        <dbReference type="Rhea" id="RHEA:43604"/>
        <dbReference type="Rhea" id="RHEA-COMP:10622"/>
        <dbReference type="Rhea" id="RHEA-COMP:10623"/>
        <dbReference type="ChEBI" id="CHEBI:15377"/>
        <dbReference type="ChEBI" id="CHEBI:15378"/>
        <dbReference type="ChEBI" id="CHEBI:57618"/>
        <dbReference type="ChEBI" id="CHEBI:58210"/>
        <dbReference type="ChEBI" id="CHEBI:58483"/>
        <dbReference type="ChEBI" id="CHEBI:128753"/>
        <dbReference type="EC" id="1.17.7.3"/>
    </reaction>
</comment>
<keyword evidence="4 7" id="KW-0408">Iron</keyword>
<feature type="domain" description="IspG TIM-barrel" evidence="8">
    <location>
        <begin position="14"/>
        <end position="254"/>
    </location>
</feature>
<dbReference type="Pfam" id="PF04551">
    <property type="entry name" value="GcpE"/>
    <property type="match status" value="1"/>
</dbReference>
<dbReference type="EC" id="1.17.7.3" evidence="7"/>
<keyword evidence="11" id="KW-1185">Reference proteome</keyword>
<dbReference type="Gene3D" id="3.30.413.10">
    <property type="entry name" value="Sulfite Reductase Hemoprotein, domain 1"/>
    <property type="match status" value="1"/>
</dbReference>
<dbReference type="Pfam" id="PF26540">
    <property type="entry name" value="GcpE_C"/>
    <property type="match status" value="1"/>
</dbReference>
<gene>
    <name evidence="7" type="primary">ispG</name>
    <name evidence="10" type="ORF">DF220_12915</name>
</gene>
<dbReference type="InterPro" id="IPR045854">
    <property type="entry name" value="NO2/SO3_Rdtase_4Fe4S_sf"/>
</dbReference>
<dbReference type="GO" id="GO:0141197">
    <property type="term" value="F:4-hydroxy-3-methylbut-2-enyl-diphosphate synthase activity (flavodoxin)"/>
    <property type="evidence" value="ECO:0007669"/>
    <property type="project" value="UniProtKB-EC"/>
</dbReference>
<dbReference type="OrthoDB" id="9803214at2"/>
<dbReference type="GO" id="GO:0005506">
    <property type="term" value="F:iron ion binding"/>
    <property type="evidence" value="ECO:0007669"/>
    <property type="project" value="InterPro"/>
</dbReference>
<dbReference type="SUPFAM" id="SSF51717">
    <property type="entry name" value="Dihydropteroate synthetase-like"/>
    <property type="match status" value="1"/>
</dbReference>
<dbReference type="GO" id="GO:0046429">
    <property type="term" value="F:4-hydroxy-3-methylbut-2-en-1-yl diphosphate synthase activity (ferredoxin)"/>
    <property type="evidence" value="ECO:0007669"/>
    <property type="project" value="UniProtKB-UniRule"/>
</dbReference>
<dbReference type="FunFam" id="3.20.20.20:FF:000001">
    <property type="entry name" value="4-hydroxy-3-methylbut-2-en-1-yl diphosphate synthase (flavodoxin)"/>
    <property type="match status" value="1"/>
</dbReference>
<evidence type="ECO:0000256" key="7">
    <source>
        <dbReference type="HAMAP-Rule" id="MF_00159"/>
    </source>
</evidence>
<dbReference type="KEGG" id="salc:C2138_04205"/>
<organism evidence="10 11">
    <name type="scientific">Homoserinimonas hongtaonis</name>
    <dbReference type="NCBI Taxonomy" id="2079791"/>
    <lineage>
        <taxon>Bacteria</taxon>
        <taxon>Bacillati</taxon>
        <taxon>Actinomycetota</taxon>
        <taxon>Actinomycetes</taxon>
        <taxon>Micrococcales</taxon>
        <taxon>Microbacteriaceae</taxon>
        <taxon>Homoserinimonas</taxon>
    </lineage>
</organism>
<comment type="similarity">
    <text evidence="7">Belongs to the IspG family.</text>
</comment>
<keyword evidence="6 7" id="KW-0414">Isoprene biosynthesis</keyword>
<dbReference type="EMBL" id="QEEX01000002">
    <property type="protein sequence ID" value="PWB96387.1"/>
    <property type="molecule type" value="Genomic_DNA"/>
</dbReference>
<dbReference type="UniPathway" id="UPA00056">
    <property type="reaction ID" value="UER00096"/>
</dbReference>
<comment type="cofactor">
    <cofactor evidence="7">
        <name>[4Fe-4S] cluster</name>
        <dbReference type="ChEBI" id="CHEBI:49883"/>
    </cofactor>
    <text evidence="7">Binds 1 [4Fe-4S] cluster.</text>
</comment>
<dbReference type="Gene3D" id="3.20.20.20">
    <property type="entry name" value="Dihydropteroate synthase-like"/>
    <property type="match status" value="1"/>
</dbReference>
<dbReference type="NCBIfam" id="NF001540">
    <property type="entry name" value="PRK00366.1"/>
    <property type="match status" value="1"/>
</dbReference>
<dbReference type="InterPro" id="IPR004588">
    <property type="entry name" value="IspG_bac-typ"/>
</dbReference>
<sequence length="375" mass="39505">MPRIPEVLAPRRKTRQISVGKVLVGGGAPVSVQSMTTTQTTNINATLQQIAELTASGCDIVRVAVPHGDDAKALKVIAAKSQIPVIADIHFQPRYVFEAIDAGVGAVRVNPGNIKKFDDQVGAIAQAAKAAGVSIRIGVNAGSLEPSLLQKYGKATPEALVESAVWEASLFEEHDFHDFKISVKHNDPIVMVKAYRLLAERGDWPLHLGVTEAGPAFQGTIKSATAFGILLSEGIGDTIRVSLSAPPVEEVKVGLQILQSLNLRERKLEIVSCPSCGRAQVDVYTLAEQVTEGLKHVSVPLRVAVMGCVVNGPGEAREADLGVASGNGKGQIFVKGEVIKTVPEAEIVATLIEEASRLAAEMPADALGSAEVITA</sequence>
<dbReference type="Proteomes" id="UP000244978">
    <property type="component" value="Unassembled WGS sequence"/>
</dbReference>
<evidence type="ECO:0000256" key="5">
    <source>
        <dbReference type="ARBA" id="ARBA00023014"/>
    </source>
</evidence>
<keyword evidence="5 7" id="KW-0411">Iron-sulfur</keyword>
<dbReference type="NCBIfam" id="TIGR00612">
    <property type="entry name" value="ispG_gcpE"/>
    <property type="match status" value="1"/>
</dbReference>